<evidence type="ECO:0000256" key="3">
    <source>
        <dbReference type="ARBA" id="ARBA00004271"/>
    </source>
</evidence>
<feature type="region of interest" description="Disordered" evidence="20">
    <location>
        <begin position="1000"/>
        <end position="1039"/>
    </location>
</feature>
<dbReference type="InterPro" id="IPR027417">
    <property type="entry name" value="P-loop_NTPase"/>
</dbReference>
<feature type="region of interest" description="Disordered" evidence="20">
    <location>
        <begin position="1083"/>
        <end position="1103"/>
    </location>
</feature>
<evidence type="ECO:0000313" key="23">
    <source>
        <dbReference type="EMBL" id="KAK9014558.1"/>
    </source>
</evidence>
<sequence length="1803" mass="205604">MEIFNNFSFLLLAVFLVFCSALSADAEVQRHKFVIEATKVKRLCKTHNSITVNGMFPGPTLEIKNGDTLEVLVVNKARYNVTIHWHGVRQMRTGWADGPEFVTQCPIRPGGSYTYRFTVQGQEGTLWWHAHSSWLRATVYGALIIRPRDGESYPFPKPKRETPILLGEWWDANPIDVVREATRTGAAPNVSDAYTINGQPGDLYRCSSKETTIVPIDSGETNLLRVINAALNQPLFFKVANHKLTVVGADASYTKPFTTSVLMLGPGQTTDVLIQGDQPPSRYYMAARAYQSAQNAPFDNTTTTAILEYKSASCAAKKCNAATPVMPSLPAYNDTNTVTAFSKSFRSRQKVEVPTDIDENLFFTVGLGLNNCPPNFRKRRCQGPNGTRFTASMNNVSFVLPQNFSLLQAHQQGIPGVFTTDFPGTPPLKFDYTGNVSRSLFQPVPGTKLYKLKYGSRVQIVIQDTSIVTPENHPIHLHGYDFYIIAEGFGNFNPKRDTSKFNLVDPPMRNTVAVPVNGWAVIRFVADNPGVWLMHCHLDVHISWGLAMAFLVENGVGELQTIQPPPSDLPISFEVFVHNSWQAVELIRVKNGSMTLHLIDDQYLIEKKPFADLRVKSRKATLPDCTCFLRPGIDICILSRPEQTESLDDQTPEPVWVDAKISSIERKPHDSECSCEFYVNFYVNRAPLGSEKGGTVSTETEAVGLDKIRILQKLQKHACDDQHYRWNLSEDCSTLKRTKIFLGKFSSDLSWLLVTSVLKQIAFDVRSMQNKIVYQILGEDDESPSKYNNYLQAVNIKLENGISVSNVVQFDPLENNEFDAAFRADESKQWPVYDAMHLRRTKRRFVQPERMVGNDGPPGTETTFYLTAAHRISNWREEEEKREEDMDLPLSHLLCTNASPPEELTQSEAQDVGSKNKNMPEEEKSDVTTSKKSSGRSLRRSRPNNRRKHQNDLAIVPVSSKTNAPVSGNFNFLRSPTNLSEEIEELSLYYYNMKHYRSNRQKKNPDLDWKGRPQPTKAQSKSYRSSQTRMEDSDEPKTYKKTTLSAGAYNKLINSYMKNIDSTSIKDESHIIDRWNQFKEATSAEMNKKTEPEEPPVEEEEEEMSETEMLWREMELCMASTYFDDDEARVSAETLRKASENCEHEFKSDDEVGVLCRICGIVNTEVKHVSSPCVEQKSCYEGEPEHKADEEEGLNLFCNYNSIETPLSDGRDNVWALIPELRKKLHFHQKRAFEFLWLNIAGSLIPQLMESSSKKTGGCVVSHTPGSGKTFLIIAFLSSYLKLFPGKRPLVLAPKTTLYTWYKEFIKWEIPVPVHLIHGRRSYRVFKNNSMKFHGLPRPSQDVMHVLDCLEKLQKWHAQPSVLVMGYSSFLTLMQEDAKFEHRKFMAKVLRESPGLLVLDEGHNPRSTKSRLRKVLMKVETDLRILLSGTLFQNNFCEYFNTLCLARPKFVHEVLRQLDPKYKKKQRFDKARNLLENRARKFFLDKIARKIDAGIGDERLQGLNMLRNITNGFIDVYEGGNFDCLPGLQIYTLMMNSTDIQHEILVKLHKIMSTYTGYPLELELLITLASIHPSLVRTSNCSAKFFSAEELLQLEKIKFDFRKGSKVMFVLNLVYRIIKKEKVLIFCHNIAPINLLVEMFERIFQWRKGREILVLTGDLELFERGRVMDQFEEQDGASRVLIASITACAEGISLTAASRVILLDSEWNPSKTKQAIARAFRPGQQKVVYVYQLLATSTLEEDKYRRTTWKEWVSSMIFSEAFVEDPSQWQAEKIEDDVLREIVAEDKVKSFHMIMKNEKASTG</sequence>
<dbReference type="PROSITE" id="PS51192">
    <property type="entry name" value="HELICASE_ATP_BIND_1"/>
    <property type="match status" value="1"/>
</dbReference>
<evidence type="ECO:0000256" key="9">
    <source>
        <dbReference type="ARBA" id="ARBA00022737"/>
    </source>
</evidence>
<keyword evidence="16" id="KW-0325">Glycoprotein</keyword>
<dbReference type="CDD" id="cd13897">
    <property type="entry name" value="CuRO_3_LCC_plant"/>
    <property type="match status" value="1"/>
</dbReference>
<dbReference type="PROSITE" id="PS00079">
    <property type="entry name" value="MULTICOPPER_OXIDASE1"/>
    <property type="match status" value="1"/>
</dbReference>
<dbReference type="InterPro" id="IPR011706">
    <property type="entry name" value="Cu-oxidase_C"/>
</dbReference>
<dbReference type="Pfam" id="PF00394">
    <property type="entry name" value="Cu-oxidase"/>
    <property type="match status" value="1"/>
</dbReference>
<dbReference type="InterPro" id="IPR017761">
    <property type="entry name" value="Laccase"/>
</dbReference>
<keyword evidence="15 19" id="KW-0186">Copper</keyword>
<dbReference type="Proteomes" id="UP001396334">
    <property type="component" value="Unassembled WGS sequence"/>
</dbReference>
<feature type="domain" description="Helicase ATP-binding" evidence="21">
    <location>
        <begin position="1250"/>
        <end position="1449"/>
    </location>
</feature>
<dbReference type="InterPro" id="IPR049730">
    <property type="entry name" value="SNF2/RAD54-like_C"/>
</dbReference>
<keyword evidence="17 19" id="KW-0439">Lignin degradation</keyword>
<feature type="compositionally biased region" description="Basic and acidic residues" evidence="20">
    <location>
        <begin position="1029"/>
        <end position="1038"/>
    </location>
</feature>
<keyword evidence="12" id="KW-0347">Helicase</keyword>
<keyword evidence="19" id="KW-0732">Signal</keyword>
<name>A0ABR2RP20_9ROSI</name>
<feature type="compositionally biased region" description="Basic residues" evidence="20">
    <location>
        <begin position="933"/>
        <end position="949"/>
    </location>
</feature>
<evidence type="ECO:0000313" key="24">
    <source>
        <dbReference type="Proteomes" id="UP001396334"/>
    </source>
</evidence>
<accession>A0ABR2RP20</accession>
<dbReference type="SUPFAM" id="SSF49503">
    <property type="entry name" value="Cupredoxins"/>
    <property type="match status" value="3"/>
</dbReference>
<keyword evidence="9 19" id="KW-0677">Repeat</keyword>
<dbReference type="SMART" id="SM00487">
    <property type="entry name" value="DEXDc"/>
    <property type="match status" value="1"/>
</dbReference>
<dbReference type="InterPro" id="IPR008972">
    <property type="entry name" value="Cupredoxin"/>
</dbReference>
<dbReference type="InterPro" id="IPR014001">
    <property type="entry name" value="Helicase_ATP-bd"/>
</dbReference>
<feature type="compositionally biased region" description="Polar residues" evidence="20">
    <location>
        <begin position="894"/>
        <end position="917"/>
    </location>
</feature>
<dbReference type="InterPro" id="IPR002355">
    <property type="entry name" value="Cu_oxidase_Cu_BS"/>
</dbReference>
<reference evidence="23 24" key="1">
    <citation type="journal article" date="2024" name="G3 (Bethesda)">
        <title>Genome assembly of Hibiscus sabdariffa L. provides insights into metabolisms of medicinal natural products.</title>
        <authorList>
            <person name="Kim T."/>
        </authorList>
    </citation>
    <scope>NUCLEOTIDE SEQUENCE [LARGE SCALE GENOMIC DNA]</scope>
    <source>
        <strain evidence="23">TK-2024</strain>
        <tissue evidence="23">Old leaves</tissue>
    </source>
</reference>
<feature type="region of interest" description="Disordered" evidence="20">
    <location>
        <begin position="893"/>
        <end position="967"/>
    </location>
</feature>
<evidence type="ECO:0000256" key="2">
    <source>
        <dbReference type="ARBA" id="ARBA00004123"/>
    </source>
</evidence>
<keyword evidence="11" id="KW-0378">Hydrolase</keyword>
<feature type="compositionally biased region" description="Acidic residues" evidence="20">
    <location>
        <begin position="1093"/>
        <end position="1103"/>
    </location>
</feature>
<dbReference type="InterPro" id="IPR034289">
    <property type="entry name" value="CuRO_3_LCC"/>
</dbReference>
<dbReference type="Gene3D" id="3.40.50.300">
    <property type="entry name" value="P-loop containing nucleotide triphosphate hydrolases"/>
    <property type="match status" value="1"/>
</dbReference>
<evidence type="ECO:0000256" key="7">
    <source>
        <dbReference type="ARBA" id="ARBA00022525"/>
    </source>
</evidence>
<dbReference type="EMBL" id="JBBPBN010000021">
    <property type="protein sequence ID" value="KAK9014558.1"/>
    <property type="molecule type" value="Genomic_DNA"/>
</dbReference>
<dbReference type="Gene3D" id="3.40.50.10810">
    <property type="entry name" value="Tandem AAA-ATPase domain"/>
    <property type="match status" value="1"/>
</dbReference>
<feature type="chain" id="PRO_5044966785" description="Laccase" evidence="19">
    <location>
        <begin position="27"/>
        <end position="1803"/>
    </location>
</feature>
<feature type="compositionally biased region" description="Polar residues" evidence="20">
    <location>
        <begin position="1016"/>
        <end position="1028"/>
    </location>
</feature>
<dbReference type="InterPro" id="IPR001117">
    <property type="entry name" value="Cu-oxidase_2nd"/>
</dbReference>
<dbReference type="InterPro" id="IPR000330">
    <property type="entry name" value="SNF2_N"/>
</dbReference>
<comment type="catalytic activity">
    <reaction evidence="1 19">
        <text>4 hydroquinone + O2 = 4 benzosemiquinone + 2 H2O</text>
        <dbReference type="Rhea" id="RHEA:11276"/>
        <dbReference type="ChEBI" id="CHEBI:15377"/>
        <dbReference type="ChEBI" id="CHEBI:15379"/>
        <dbReference type="ChEBI" id="CHEBI:17594"/>
        <dbReference type="ChEBI" id="CHEBI:17977"/>
        <dbReference type="EC" id="1.10.3.2"/>
    </reaction>
</comment>
<feature type="signal peptide" evidence="19">
    <location>
        <begin position="1"/>
        <end position="26"/>
    </location>
</feature>
<protein>
    <recommendedName>
        <fullName evidence="5 19">Laccase</fullName>
        <ecNumber evidence="5 19">1.10.3.2</ecNumber>
    </recommendedName>
    <alternativeName>
        <fullName evidence="19">Benzenediol:oxygen oxidoreductase</fullName>
    </alternativeName>
    <alternativeName>
        <fullName evidence="19">Diphenol oxidase</fullName>
    </alternativeName>
    <alternativeName>
        <fullName evidence="19">Urishiol oxidase</fullName>
    </alternativeName>
</protein>
<keyword evidence="6 19" id="KW-0052">Apoplast</keyword>
<dbReference type="Pfam" id="PF00271">
    <property type="entry name" value="Helicase_C"/>
    <property type="match status" value="1"/>
</dbReference>
<evidence type="ECO:0000256" key="20">
    <source>
        <dbReference type="SAM" id="MobiDB-lite"/>
    </source>
</evidence>
<dbReference type="PROSITE" id="PS00080">
    <property type="entry name" value="MULTICOPPER_OXIDASE2"/>
    <property type="match status" value="1"/>
</dbReference>
<evidence type="ECO:0000256" key="15">
    <source>
        <dbReference type="ARBA" id="ARBA00023008"/>
    </source>
</evidence>
<dbReference type="Pfam" id="PF07731">
    <property type="entry name" value="Cu-oxidase_2"/>
    <property type="match status" value="1"/>
</dbReference>
<keyword evidence="13" id="KW-0067">ATP-binding</keyword>
<feature type="domain" description="Helicase C-terminal" evidence="22">
    <location>
        <begin position="1610"/>
        <end position="1770"/>
    </location>
</feature>
<evidence type="ECO:0000256" key="14">
    <source>
        <dbReference type="ARBA" id="ARBA00023002"/>
    </source>
</evidence>
<dbReference type="CDD" id="cd13849">
    <property type="entry name" value="CuRO_1_LCC_plant"/>
    <property type="match status" value="1"/>
</dbReference>
<dbReference type="CDD" id="cd13875">
    <property type="entry name" value="CuRO_2_LCC_plant"/>
    <property type="match status" value="1"/>
</dbReference>
<evidence type="ECO:0000256" key="10">
    <source>
        <dbReference type="ARBA" id="ARBA00022741"/>
    </source>
</evidence>
<dbReference type="Pfam" id="PF07732">
    <property type="entry name" value="Cu-oxidase_3"/>
    <property type="match status" value="1"/>
</dbReference>
<keyword evidence="10" id="KW-0547">Nucleotide-binding</keyword>
<dbReference type="CDD" id="cd18007">
    <property type="entry name" value="DEXHc_ATRX-like"/>
    <property type="match status" value="1"/>
</dbReference>
<proteinExistence type="inferred from homology"/>
<organism evidence="23 24">
    <name type="scientific">Hibiscus sabdariffa</name>
    <name type="common">roselle</name>
    <dbReference type="NCBI Taxonomy" id="183260"/>
    <lineage>
        <taxon>Eukaryota</taxon>
        <taxon>Viridiplantae</taxon>
        <taxon>Streptophyta</taxon>
        <taxon>Embryophyta</taxon>
        <taxon>Tracheophyta</taxon>
        <taxon>Spermatophyta</taxon>
        <taxon>Magnoliopsida</taxon>
        <taxon>eudicotyledons</taxon>
        <taxon>Gunneridae</taxon>
        <taxon>Pentapetalae</taxon>
        <taxon>rosids</taxon>
        <taxon>malvids</taxon>
        <taxon>Malvales</taxon>
        <taxon>Malvaceae</taxon>
        <taxon>Malvoideae</taxon>
        <taxon>Hibiscus</taxon>
    </lineage>
</organism>
<dbReference type="NCBIfam" id="TIGR03389">
    <property type="entry name" value="laccase"/>
    <property type="match status" value="1"/>
</dbReference>
<comment type="subcellular location">
    <subcellularLocation>
        <location evidence="2">Nucleus</location>
    </subcellularLocation>
    <subcellularLocation>
        <location evidence="3 19">Secreted</location>
        <location evidence="3 19">Extracellular space</location>
        <location evidence="3 19">Apoplast</location>
    </subcellularLocation>
</comment>
<evidence type="ECO:0000256" key="8">
    <source>
        <dbReference type="ARBA" id="ARBA00022723"/>
    </source>
</evidence>
<dbReference type="PANTHER" id="PTHR45821:SF2">
    <property type="entry name" value="SNF2 DOMAIN-CONTAINING PROTEIN CLASSY 2"/>
    <property type="match status" value="1"/>
</dbReference>
<dbReference type="Pfam" id="PF00176">
    <property type="entry name" value="SNF2-rel_dom"/>
    <property type="match status" value="1"/>
</dbReference>
<dbReference type="InterPro" id="IPR011707">
    <property type="entry name" value="Cu-oxidase-like_N"/>
</dbReference>
<dbReference type="InterPro" id="IPR038718">
    <property type="entry name" value="SNF2-like_sf"/>
</dbReference>
<evidence type="ECO:0000256" key="18">
    <source>
        <dbReference type="ARBA" id="ARBA00023242"/>
    </source>
</evidence>
<evidence type="ECO:0000256" key="11">
    <source>
        <dbReference type="ARBA" id="ARBA00022801"/>
    </source>
</evidence>
<dbReference type="EC" id="1.10.3.2" evidence="5 19"/>
<evidence type="ECO:0000256" key="1">
    <source>
        <dbReference type="ARBA" id="ARBA00000349"/>
    </source>
</evidence>
<evidence type="ECO:0000256" key="6">
    <source>
        <dbReference type="ARBA" id="ARBA00022523"/>
    </source>
</evidence>
<comment type="caution">
    <text evidence="23">The sequence shown here is derived from an EMBL/GenBank/DDBJ whole genome shotgun (WGS) entry which is preliminary data.</text>
</comment>
<evidence type="ECO:0000256" key="5">
    <source>
        <dbReference type="ARBA" id="ARBA00012297"/>
    </source>
</evidence>
<evidence type="ECO:0000259" key="22">
    <source>
        <dbReference type="PROSITE" id="PS51194"/>
    </source>
</evidence>
<keyword evidence="8 19" id="KW-0479">Metal-binding</keyword>
<dbReference type="PANTHER" id="PTHR45821">
    <property type="entry name" value="SNF2 DOMAIN-CONTAINING PROTEIN CLASSY 2-RELATED"/>
    <property type="match status" value="1"/>
</dbReference>
<dbReference type="InterPro" id="IPR034285">
    <property type="entry name" value="CuRO_2_LCC"/>
</dbReference>
<dbReference type="InterPro" id="IPR034288">
    <property type="entry name" value="CuRO_1_LCC"/>
</dbReference>
<evidence type="ECO:0000256" key="13">
    <source>
        <dbReference type="ARBA" id="ARBA00022840"/>
    </source>
</evidence>
<evidence type="ECO:0000259" key="21">
    <source>
        <dbReference type="PROSITE" id="PS51192"/>
    </source>
</evidence>
<dbReference type="SUPFAM" id="SSF52540">
    <property type="entry name" value="P-loop containing nucleoside triphosphate hydrolases"/>
    <property type="match status" value="2"/>
</dbReference>
<evidence type="ECO:0000256" key="17">
    <source>
        <dbReference type="ARBA" id="ARBA00023185"/>
    </source>
</evidence>
<evidence type="ECO:0000256" key="16">
    <source>
        <dbReference type="ARBA" id="ARBA00023180"/>
    </source>
</evidence>
<evidence type="ECO:0000256" key="19">
    <source>
        <dbReference type="RuleBase" id="RU361119"/>
    </source>
</evidence>
<dbReference type="PROSITE" id="PS51194">
    <property type="entry name" value="HELICASE_CTER"/>
    <property type="match status" value="1"/>
</dbReference>
<keyword evidence="24" id="KW-1185">Reference proteome</keyword>
<comment type="function">
    <text evidence="19">Lignin degradation and detoxification of lignin-derived products.</text>
</comment>
<dbReference type="InterPro" id="IPR044567">
    <property type="entry name" value="CLSY/DRD1"/>
</dbReference>
<keyword evidence="14 19" id="KW-0560">Oxidoreductase</keyword>
<evidence type="ECO:0000256" key="4">
    <source>
        <dbReference type="ARBA" id="ARBA00010609"/>
    </source>
</evidence>
<keyword evidence="18" id="KW-0539">Nucleus</keyword>
<dbReference type="InterPro" id="IPR033138">
    <property type="entry name" value="Cu_oxidase_CS"/>
</dbReference>
<dbReference type="SMART" id="SM00490">
    <property type="entry name" value="HELICc"/>
    <property type="match status" value="1"/>
</dbReference>
<gene>
    <name evidence="23" type="ORF">V6N11_005712</name>
</gene>
<dbReference type="Gene3D" id="2.60.40.420">
    <property type="entry name" value="Cupredoxins - blue copper proteins"/>
    <property type="match status" value="3"/>
</dbReference>
<dbReference type="InterPro" id="IPR001650">
    <property type="entry name" value="Helicase_C-like"/>
</dbReference>
<comment type="cofactor">
    <cofactor evidence="19">
        <name>Cu cation</name>
        <dbReference type="ChEBI" id="CHEBI:23378"/>
    </cofactor>
    <text evidence="19">Binds 4 Cu cations per monomer.</text>
</comment>
<evidence type="ECO:0000256" key="12">
    <source>
        <dbReference type="ARBA" id="ARBA00022806"/>
    </source>
</evidence>
<keyword evidence="7 19" id="KW-0964">Secreted</keyword>
<comment type="similarity">
    <text evidence="4 19">Belongs to the multicopper oxidase family.</text>
</comment>
<dbReference type="CDD" id="cd18793">
    <property type="entry name" value="SF2_C_SNF"/>
    <property type="match status" value="1"/>
</dbReference>